<dbReference type="RefSeq" id="WP_106297697.1">
    <property type="nucleotide sequence ID" value="NZ_PVTI01000013.1"/>
</dbReference>
<dbReference type="EMBL" id="PVTI01000013">
    <property type="protein sequence ID" value="PRY58171.1"/>
    <property type="molecule type" value="Genomic_DNA"/>
</dbReference>
<dbReference type="AlphaFoldDB" id="A0A2T0UJP7"/>
<accession>A0A2T0UJP7</accession>
<reference evidence="4 5" key="1">
    <citation type="submission" date="2018-03" db="EMBL/GenBank/DDBJ databases">
        <title>Genomic Encyclopedia of Archaeal and Bacterial Type Strains, Phase II (KMG-II): from individual species to whole genera.</title>
        <authorList>
            <person name="Goeker M."/>
        </authorList>
    </citation>
    <scope>NUCLEOTIDE SEQUENCE [LARGE SCALE GENOMIC DNA]</scope>
    <source>
        <strain evidence="4 5">ATCC BAA-1496</strain>
    </source>
</reference>
<evidence type="ECO:0000313" key="5">
    <source>
        <dbReference type="Proteomes" id="UP000237822"/>
    </source>
</evidence>
<feature type="domain" description="N-acetyltransferase" evidence="3">
    <location>
        <begin position="4"/>
        <end position="150"/>
    </location>
</feature>
<keyword evidence="5" id="KW-1185">Reference proteome</keyword>
<dbReference type="PANTHER" id="PTHR43877">
    <property type="entry name" value="AMINOALKYLPHOSPHONATE N-ACETYLTRANSFERASE-RELATED-RELATED"/>
    <property type="match status" value="1"/>
</dbReference>
<dbReference type="PANTHER" id="PTHR43877:SF2">
    <property type="entry name" value="AMINOALKYLPHOSPHONATE N-ACETYLTRANSFERASE-RELATED"/>
    <property type="match status" value="1"/>
</dbReference>
<evidence type="ECO:0000313" key="4">
    <source>
        <dbReference type="EMBL" id="PRY58171.1"/>
    </source>
</evidence>
<evidence type="ECO:0000259" key="3">
    <source>
        <dbReference type="PROSITE" id="PS51186"/>
    </source>
</evidence>
<dbReference type="GO" id="GO:0008080">
    <property type="term" value="F:N-acetyltransferase activity"/>
    <property type="evidence" value="ECO:0007669"/>
    <property type="project" value="InterPro"/>
</dbReference>
<gene>
    <name evidence="4" type="ORF">BCF74_11395</name>
</gene>
<comment type="caution">
    <text evidence="4">The sequence shown here is derived from an EMBL/GenBank/DDBJ whole genome shotgun (WGS) entry which is preliminary data.</text>
</comment>
<evidence type="ECO:0000256" key="2">
    <source>
        <dbReference type="ARBA" id="ARBA00023315"/>
    </source>
</evidence>
<dbReference type="CDD" id="cd04301">
    <property type="entry name" value="NAT_SF"/>
    <property type="match status" value="1"/>
</dbReference>
<dbReference type="OrthoDB" id="529907at2"/>
<evidence type="ECO:0000256" key="1">
    <source>
        <dbReference type="ARBA" id="ARBA00022679"/>
    </source>
</evidence>
<organism evidence="4 5">
    <name type="scientific">Knoellia remsis</name>
    <dbReference type="NCBI Taxonomy" id="407159"/>
    <lineage>
        <taxon>Bacteria</taxon>
        <taxon>Bacillati</taxon>
        <taxon>Actinomycetota</taxon>
        <taxon>Actinomycetes</taxon>
        <taxon>Micrococcales</taxon>
        <taxon>Intrasporangiaceae</taxon>
        <taxon>Knoellia</taxon>
    </lineage>
</organism>
<dbReference type="Proteomes" id="UP000237822">
    <property type="component" value="Unassembled WGS sequence"/>
</dbReference>
<dbReference type="NCBIfam" id="TIGR01575">
    <property type="entry name" value="rimI"/>
    <property type="match status" value="1"/>
</dbReference>
<proteinExistence type="predicted"/>
<dbReference type="InterPro" id="IPR050832">
    <property type="entry name" value="Bact_Acetyltransf"/>
</dbReference>
<dbReference type="SUPFAM" id="SSF55729">
    <property type="entry name" value="Acyl-CoA N-acyltransferases (Nat)"/>
    <property type="match status" value="1"/>
</dbReference>
<keyword evidence="1 4" id="KW-0808">Transferase</keyword>
<dbReference type="Pfam" id="PF00583">
    <property type="entry name" value="Acetyltransf_1"/>
    <property type="match status" value="1"/>
</dbReference>
<name>A0A2T0UJP7_9MICO</name>
<dbReference type="InterPro" id="IPR000182">
    <property type="entry name" value="GNAT_dom"/>
</dbReference>
<keyword evidence="2" id="KW-0012">Acyltransferase</keyword>
<dbReference type="Gene3D" id="3.40.630.30">
    <property type="match status" value="1"/>
</dbReference>
<dbReference type="InterPro" id="IPR006464">
    <property type="entry name" value="AcTrfase_RimI/Ard1"/>
</dbReference>
<dbReference type="InterPro" id="IPR016181">
    <property type="entry name" value="Acyl_CoA_acyltransferase"/>
</dbReference>
<protein>
    <submittedName>
        <fullName evidence="4">Ribosomal-protein-alanine N-acetyltransferase</fullName>
    </submittedName>
</protein>
<sequence>MSAPTLRALAWTDIPTLARLEAEAFPDDAWSEASWWAELAGRPRRDYVVAERDGAIAAYGGVDHGGTTADLMTIAVTPDSRGSGLGGDLLAELESRATRGGAEAMMLEVRADNQPARALYERRGYDVITTRRNYYQPGNVDAIVMRKLLGENGAHS</sequence>
<dbReference type="PROSITE" id="PS51186">
    <property type="entry name" value="GNAT"/>
    <property type="match status" value="1"/>
</dbReference>